<dbReference type="EMBL" id="BJON01000028">
    <property type="protein sequence ID" value="GED72324.1"/>
    <property type="molecule type" value="Genomic_DNA"/>
</dbReference>
<name>A0ABQ0TXC0_9BACL</name>
<evidence type="ECO:0000313" key="2">
    <source>
        <dbReference type="Proteomes" id="UP000319578"/>
    </source>
</evidence>
<evidence type="ECO:0000313" key="1">
    <source>
        <dbReference type="EMBL" id="GED72324.1"/>
    </source>
</evidence>
<evidence type="ECO:0008006" key="3">
    <source>
        <dbReference type="Google" id="ProtNLM"/>
    </source>
</evidence>
<dbReference type="Proteomes" id="UP000319578">
    <property type="component" value="Unassembled WGS sequence"/>
</dbReference>
<keyword evidence="2" id="KW-1185">Reference proteome</keyword>
<proteinExistence type="predicted"/>
<sequence length="50" mass="5811">MSNGYIRYEEAIEEPHNNCKACGVNFKLIVGYPSDMPDFCSRECYMEKIN</sequence>
<comment type="caution">
    <text evidence="1">The sequence shown here is derived from an EMBL/GenBank/DDBJ whole genome shotgun (WGS) entry which is preliminary data.</text>
</comment>
<reference evidence="1 2" key="1">
    <citation type="submission" date="2019-06" db="EMBL/GenBank/DDBJ databases">
        <title>Whole genome shotgun sequence of Brevibacillus reuszeri NBRC 15719.</title>
        <authorList>
            <person name="Hosoyama A."/>
            <person name="Uohara A."/>
            <person name="Ohji S."/>
            <person name="Ichikawa N."/>
        </authorList>
    </citation>
    <scope>NUCLEOTIDE SEQUENCE [LARGE SCALE GENOMIC DNA]</scope>
    <source>
        <strain evidence="1 2">NBRC 15719</strain>
    </source>
</reference>
<gene>
    <name evidence="1" type="ORF">BRE01_60260</name>
</gene>
<protein>
    <recommendedName>
        <fullName evidence="3">DNA gyrase inhibitor YacG</fullName>
    </recommendedName>
</protein>
<organism evidence="1 2">
    <name type="scientific">Brevibacillus reuszeri</name>
    <dbReference type="NCBI Taxonomy" id="54915"/>
    <lineage>
        <taxon>Bacteria</taxon>
        <taxon>Bacillati</taxon>
        <taxon>Bacillota</taxon>
        <taxon>Bacilli</taxon>
        <taxon>Bacillales</taxon>
        <taxon>Paenibacillaceae</taxon>
        <taxon>Brevibacillus</taxon>
    </lineage>
</organism>
<accession>A0ABQ0TXC0</accession>